<organism evidence="3 4">
    <name type="scientific">Clostridium kluyveri (strain NBRC 12016)</name>
    <dbReference type="NCBI Taxonomy" id="583346"/>
    <lineage>
        <taxon>Bacteria</taxon>
        <taxon>Bacillati</taxon>
        <taxon>Bacillota</taxon>
        <taxon>Clostridia</taxon>
        <taxon>Eubacteriales</taxon>
        <taxon>Clostridiaceae</taxon>
        <taxon>Clostridium</taxon>
    </lineage>
</organism>
<dbReference type="KEGG" id="ckr:CKR_2095"/>
<gene>
    <name evidence="3" type="ordered locus">CKR_2095</name>
</gene>
<evidence type="ECO:0000259" key="2">
    <source>
        <dbReference type="SMART" id="SM00062"/>
    </source>
</evidence>
<evidence type="ECO:0000313" key="4">
    <source>
        <dbReference type="Proteomes" id="UP000007969"/>
    </source>
</evidence>
<dbReference type="PANTHER" id="PTHR35936:SF19">
    <property type="entry name" value="AMINO-ACID-BINDING PROTEIN YXEM-RELATED"/>
    <property type="match status" value="1"/>
</dbReference>
<evidence type="ECO:0000313" key="3">
    <source>
        <dbReference type="EMBL" id="BAH07146.1"/>
    </source>
</evidence>
<dbReference type="InterPro" id="IPR001638">
    <property type="entry name" value="Solute-binding_3/MltF_N"/>
</dbReference>
<dbReference type="PROSITE" id="PS51257">
    <property type="entry name" value="PROKAR_LIPOPROTEIN"/>
    <property type="match status" value="1"/>
</dbReference>
<dbReference type="Proteomes" id="UP000007969">
    <property type="component" value="Chromosome"/>
</dbReference>
<dbReference type="SUPFAM" id="SSF53850">
    <property type="entry name" value="Periplasmic binding protein-like II"/>
    <property type="match status" value="1"/>
</dbReference>
<reference evidence="4" key="1">
    <citation type="submission" date="2005-09" db="EMBL/GenBank/DDBJ databases">
        <title>Complete genome sequence of Clostridium kluyveri and comparative genomics of Clostridia species.</title>
        <authorList>
            <person name="Inui M."/>
            <person name="Nonaka H."/>
            <person name="Shinoda Y."/>
            <person name="Ikenaga Y."/>
            <person name="Abe M."/>
            <person name="Naito K."/>
            <person name="Vertes A.A."/>
            <person name="Yukawa H."/>
        </authorList>
    </citation>
    <scope>NUCLEOTIDE SEQUENCE [LARGE SCALE GENOMIC DNA]</scope>
    <source>
        <strain evidence="4">NBRC 12016</strain>
    </source>
</reference>
<keyword evidence="1" id="KW-0732">Signal</keyword>
<dbReference type="EMBL" id="AP009049">
    <property type="protein sequence ID" value="BAH07146.1"/>
    <property type="molecule type" value="Genomic_DNA"/>
</dbReference>
<feature type="domain" description="Solute-binding protein family 3/N-terminal" evidence="2">
    <location>
        <begin position="52"/>
        <end position="272"/>
    </location>
</feature>
<sequence>MNLFKFGGLIMKKITAIIITVIFGAILFTGCGSSTKKDTSSNLLENIKKSGKIVIGTEEGYPPMEFRDSNGQLVGFDVDFSNEVAKRLGVKAEFLVMDFNGIILALNSKKFDAAIASISITDERRKTTDFSTPYVVGGQVITVKNGREDIKGVDDLKGKVIACELGTTGENVANGIKGVKELKKYDKVTEAFQDMSIGRVDATIIDQQVGGYYIQKKKDEFKMLEGILSKEPMGVAYRKEDDSLKNEVDKIIGDMKKDGTLSKLSVKWFGFDAYKD</sequence>
<name>B9E3S1_CLOK1</name>
<dbReference type="HOGENOM" id="CLU_019602_18_2_9"/>
<dbReference type="Gene3D" id="3.40.190.10">
    <property type="entry name" value="Periplasmic binding protein-like II"/>
    <property type="match status" value="2"/>
</dbReference>
<dbReference type="CDD" id="cd13530">
    <property type="entry name" value="PBP2_peptides_like"/>
    <property type="match status" value="1"/>
</dbReference>
<evidence type="ECO:0000256" key="1">
    <source>
        <dbReference type="ARBA" id="ARBA00022729"/>
    </source>
</evidence>
<dbReference type="SMART" id="SM00062">
    <property type="entry name" value="PBPb"/>
    <property type="match status" value="1"/>
</dbReference>
<dbReference type="PANTHER" id="PTHR35936">
    <property type="entry name" value="MEMBRANE-BOUND LYTIC MUREIN TRANSGLYCOSYLASE F"/>
    <property type="match status" value="1"/>
</dbReference>
<proteinExistence type="predicted"/>
<protein>
    <recommendedName>
        <fullName evidence="2">Solute-binding protein family 3/N-terminal domain-containing protein</fullName>
    </recommendedName>
</protein>
<dbReference type="Pfam" id="PF00497">
    <property type="entry name" value="SBP_bac_3"/>
    <property type="match status" value="1"/>
</dbReference>
<accession>B9E3S1</accession>
<dbReference type="AlphaFoldDB" id="B9E3S1"/>